<evidence type="ECO:0000256" key="1">
    <source>
        <dbReference type="SAM" id="MobiDB-lite"/>
    </source>
</evidence>
<dbReference type="PANTHER" id="PTHR31293">
    <property type="entry name" value="RNI-LIKE SUPERFAMILY PROTEIN"/>
    <property type="match status" value="1"/>
</dbReference>
<dbReference type="KEGG" id="cic:CICLE_v10013739mg"/>
<sequence>TSSTFMELNTKRKSKQDSEDGISHLSDPIPCHILSFLPTKHAVATCILSSRWKFVCASLSNLCFRNQLREAPAINNHIVCENFVNRVSRPTNSATLCKFSLHCFKLNDLSILKFWIEIHVDNHSLFYPEHYGYDLLELPEDIHSSTTLEVLVHYLKNLHVEMYNPPRNLTERLFSSCHLLEEFSVVGLVSDVEVEIKGTTWRLLLAILKSSPNLEVLIIQNQKVRIWSTLN</sequence>
<proteinExistence type="predicted"/>
<dbReference type="EMBL" id="KI536861">
    <property type="protein sequence ID" value="ESR42854.1"/>
    <property type="molecule type" value="Genomic_DNA"/>
</dbReference>
<protein>
    <recommendedName>
        <fullName evidence="4">F-box domain-containing protein</fullName>
    </recommendedName>
</protein>
<dbReference type="InParanoid" id="V4UTB5"/>
<accession>V4UTB5</accession>
<dbReference type="InterPro" id="IPR036047">
    <property type="entry name" value="F-box-like_dom_sf"/>
</dbReference>
<organism evidence="2 3">
    <name type="scientific">Citrus clementina</name>
    <name type="common">Clementine</name>
    <name type="synonym">Citrus deliciosa x Citrus sinensis</name>
    <dbReference type="NCBI Taxonomy" id="85681"/>
    <lineage>
        <taxon>Eukaryota</taxon>
        <taxon>Viridiplantae</taxon>
        <taxon>Streptophyta</taxon>
        <taxon>Embryophyta</taxon>
        <taxon>Tracheophyta</taxon>
        <taxon>Spermatophyta</taxon>
        <taxon>Magnoliopsida</taxon>
        <taxon>eudicotyledons</taxon>
        <taxon>Gunneridae</taxon>
        <taxon>Pentapetalae</taxon>
        <taxon>rosids</taxon>
        <taxon>malvids</taxon>
        <taxon>Sapindales</taxon>
        <taxon>Rutaceae</taxon>
        <taxon>Aurantioideae</taxon>
        <taxon>Citrus</taxon>
    </lineage>
</organism>
<keyword evidence="3" id="KW-1185">Reference proteome</keyword>
<dbReference type="InterPro" id="IPR055294">
    <property type="entry name" value="FBL60-like"/>
</dbReference>
<dbReference type="SUPFAM" id="SSF81383">
    <property type="entry name" value="F-box domain"/>
    <property type="match status" value="1"/>
</dbReference>
<name>V4UTB5_CITCL</name>
<evidence type="ECO:0008006" key="4">
    <source>
        <dbReference type="Google" id="ProtNLM"/>
    </source>
</evidence>
<dbReference type="Proteomes" id="UP000030687">
    <property type="component" value="Unassembled WGS sequence"/>
</dbReference>
<evidence type="ECO:0000313" key="3">
    <source>
        <dbReference type="Proteomes" id="UP000030687"/>
    </source>
</evidence>
<feature type="region of interest" description="Disordered" evidence="1">
    <location>
        <begin position="1"/>
        <end position="21"/>
    </location>
</feature>
<evidence type="ECO:0000313" key="2">
    <source>
        <dbReference type="EMBL" id="ESR42854.1"/>
    </source>
</evidence>
<dbReference type="PANTHER" id="PTHR31293:SF12">
    <property type="entry name" value="RNI-LIKE SUPERFAMILY PROTEIN"/>
    <property type="match status" value="1"/>
</dbReference>
<reference evidence="2 3" key="1">
    <citation type="submission" date="2013-10" db="EMBL/GenBank/DDBJ databases">
        <authorList>
            <consortium name="International Citrus Genome Consortium"/>
            <person name="Jenkins J."/>
            <person name="Schmutz J."/>
            <person name="Prochnik S."/>
            <person name="Rokhsar D."/>
            <person name="Gmitter F."/>
            <person name="Ollitrault P."/>
            <person name="Machado M."/>
            <person name="Talon M."/>
            <person name="Wincker P."/>
            <person name="Jaillon O."/>
            <person name="Morgante M."/>
        </authorList>
    </citation>
    <scope>NUCLEOTIDE SEQUENCE</scope>
    <source>
        <strain evidence="3">cv. Clemenules</strain>
    </source>
</reference>
<feature type="non-terminal residue" evidence="2">
    <location>
        <position position="1"/>
    </location>
</feature>
<dbReference type="Gramene" id="ESR42854">
    <property type="protein sequence ID" value="ESR42854"/>
    <property type="gene ID" value="CICLE_v10013739mg"/>
</dbReference>
<gene>
    <name evidence="2" type="ORF">CICLE_v10013739mg</name>
</gene>
<dbReference type="AlphaFoldDB" id="V4UTB5"/>